<dbReference type="PATRIC" id="fig|1352936.5.peg.7660"/>
<evidence type="ECO:0000313" key="1">
    <source>
        <dbReference type="EMBL" id="EST21521.1"/>
    </source>
</evidence>
<comment type="caution">
    <text evidence="1">The sequence shown here is derived from an EMBL/GenBank/DDBJ whole genome shotgun (WGS) entry which is preliminary data.</text>
</comment>
<sequence length="135" mass="14015">MTAHTPALISALAAKARTAAHPGRTGDAHCACGSTPLADRPDATVVRHAESVAKAHAPGTDPDELTLRLATAARLPDVFLPPLTPAPTPLQDRLVTFWPYGAPVDPDAPDAAPWEATASLLARLHQTAPFDGLPP</sequence>
<keyword evidence="2" id="KW-1185">Reference proteome</keyword>
<dbReference type="AlphaFoldDB" id="V6JQX5"/>
<evidence type="ECO:0000313" key="2">
    <source>
        <dbReference type="Proteomes" id="UP000017984"/>
    </source>
</evidence>
<dbReference type="STRING" id="1352936.M878_36885"/>
<dbReference type="HOGENOM" id="CLU_1890322_0_0_11"/>
<feature type="non-terminal residue" evidence="1">
    <location>
        <position position="135"/>
    </location>
</feature>
<evidence type="ECO:0008006" key="3">
    <source>
        <dbReference type="Google" id="ProtNLM"/>
    </source>
</evidence>
<name>V6JQX5_STRRC</name>
<organism evidence="1 2">
    <name type="scientific">Streptomyces roseochromogenus subsp. oscitans DS 12.976</name>
    <dbReference type="NCBI Taxonomy" id="1352936"/>
    <lineage>
        <taxon>Bacteria</taxon>
        <taxon>Bacillati</taxon>
        <taxon>Actinomycetota</taxon>
        <taxon>Actinomycetes</taxon>
        <taxon>Kitasatosporales</taxon>
        <taxon>Streptomycetaceae</taxon>
        <taxon>Streptomyces</taxon>
    </lineage>
</organism>
<proteinExistence type="predicted"/>
<dbReference type="Proteomes" id="UP000017984">
    <property type="component" value="Chromosome"/>
</dbReference>
<gene>
    <name evidence="1" type="ORF">M878_36885</name>
</gene>
<dbReference type="EMBL" id="AWQX01000322">
    <property type="protein sequence ID" value="EST21521.1"/>
    <property type="molecule type" value="Genomic_DNA"/>
</dbReference>
<reference evidence="1 2" key="1">
    <citation type="journal article" date="2014" name="Genome Announc.">
        <title>Draft Genome Sequence of Streptomyces roseochromogenes subsp. oscitans DS 12.976, Producer of the Aminocoumarin Antibiotic Clorobiocin.</title>
        <authorList>
            <person name="Ruckert C."/>
            <person name="Kalinowski J."/>
            <person name="Heide L."/>
            <person name="Apel A.K."/>
        </authorList>
    </citation>
    <scope>NUCLEOTIDE SEQUENCE [LARGE SCALE GENOMIC DNA]</scope>
    <source>
        <strain evidence="1 2">DS 12.976</strain>
    </source>
</reference>
<protein>
    <recommendedName>
        <fullName evidence="3">Aminoglycoside phosphotransferase domain-containing protein</fullName>
    </recommendedName>
</protein>
<accession>V6JQX5</accession>